<evidence type="ECO:0000313" key="3">
    <source>
        <dbReference type="Proteomes" id="UP000010408"/>
    </source>
</evidence>
<dbReference type="HOGENOM" id="CLU_2094609_0_0_10"/>
<dbReference type="EMBL" id="AMEQ01000018">
    <property type="protein sequence ID" value="EKY02240.1"/>
    <property type="molecule type" value="Genomic_DNA"/>
</dbReference>
<feature type="transmembrane region" description="Helical" evidence="1">
    <location>
        <begin position="88"/>
        <end position="110"/>
    </location>
</feature>
<feature type="transmembrane region" description="Helical" evidence="1">
    <location>
        <begin position="32"/>
        <end position="50"/>
    </location>
</feature>
<comment type="caution">
    <text evidence="2">The sequence shown here is derived from an EMBL/GenBank/DDBJ whole genome shotgun (WGS) entry which is preliminary data.</text>
</comment>
<reference evidence="2 3" key="1">
    <citation type="submission" date="2012-05" db="EMBL/GenBank/DDBJ databases">
        <authorList>
            <person name="Weinstock G."/>
            <person name="Sodergren E."/>
            <person name="Lobos E.A."/>
            <person name="Fulton L."/>
            <person name="Fulton R."/>
            <person name="Courtney L."/>
            <person name="Fronick C."/>
            <person name="O'Laughlin M."/>
            <person name="Godfrey J."/>
            <person name="Wilson R.M."/>
            <person name="Miner T."/>
            <person name="Farmer C."/>
            <person name="Delehaunty K."/>
            <person name="Cordes M."/>
            <person name="Minx P."/>
            <person name="Tomlinson C."/>
            <person name="Chen J."/>
            <person name="Wollam A."/>
            <person name="Pepin K.H."/>
            <person name="Bhonagiri V."/>
            <person name="Zhang X."/>
            <person name="Suruliraj S."/>
            <person name="Warren W."/>
            <person name="Mitreva M."/>
            <person name="Mardis E.R."/>
            <person name="Wilson R.K."/>
        </authorList>
    </citation>
    <scope>NUCLEOTIDE SEQUENCE [LARGE SCALE GENOMIC DNA]</scope>
    <source>
        <strain evidence="2 3">F0037</strain>
    </source>
</reference>
<dbReference type="Proteomes" id="UP000010408">
    <property type="component" value="Unassembled WGS sequence"/>
</dbReference>
<dbReference type="RefSeq" id="WP_005468831.1">
    <property type="nucleotide sequence ID" value="NZ_KB291043.1"/>
</dbReference>
<dbReference type="STRING" id="1127696.HMPREF9134_00629"/>
<name>L1NG23_9PORP</name>
<evidence type="ECO:0000256" key="1">
    <source>
        <dbReference type="SAM" id="Phobius"/>
    </source>
</evidence>
<keyword evidence="1" id="KW-0812">Transmembrane</keyword>
<protein>
    <submittedName>
        <fullName evidence="2">Uncharacterized protein</fullName>
    </submittedName>
</protein>
<feature type="transmembrane region" description="Helical" evidence="1">
    <location>
        <begin position="62"/>
        <end position="82"/>
    </location>
</feature>
<dbReference type="PATRIC" id="fig|1127696.3.peg.558"/>
<feature type="transmembrane region" description="Helical" evidence="1">
    <location>
        <begin position="7"/>
        <end position="26"/>
    </location>
</feature>
<keyword evidence="1" id="KW-0472">Membrane</keyword>
<proteinExistence type="predicted"/>
<sequence>MDKKYKYLYIVSVLMLLTGAALAMTRHIVFDIIYTLGALGYTLYYVLAPLKERSHLIRRVTRMGAFSGLLFLLSAIARFGIFDAYGRNAWLLFLTLGLVYMCYGNVLLYLSERKSKK</sequence>
<keyword evidence="1" id="KW-1133">Transmembrane helix</keyword>
<evidence type="ECO:0000313" key="2">
    <source>
        <dbReference type="EMBL" id="EKY02240.1"/>
    </source>
</evidence>
<accession>L1NG23</accession>
<gene>
    <name evidence="2" type="ORF">HMPREF9134_00629</name>
</gene>
<dbReference type="AlphaFoldDB" id="L1NG23"/>
<organism evidence="2 3">
    <name type="scientific">Porphyromonas catoniae F0037</name>
    <dbReference type="NCBI Taxonomy" id="1127696"/>
    <lineage>
        <taxon>Bacteria</taxon>
        <taxon>Pseudomonadati</taxon>
        <taxon>Bacteroidota</taxon>
        <taxon>Bacteroidia</taxon>
        <taxon>Bacteroidales</taxon>
        <taxon>Porphyromonadaceae</taxon>
        <taxon>Porphyromonas</taxon>
    </lineage>
</organism>